<dbReference type="EMBL" id="KN840467">
    <property type="protein sequence ID" value="KIP09336.1"/>
    <property type="molecule type" value="Genomic_DNA"/>
</dbReference>
<evidence type="ECO:0000313" key="2">
    <source>
        <dbReference type="EMBL" id="KIP09336.1"/>
    </source>
</evidence>
<dbReference type="AlphaFoldDB" id="A0A0C3S292"/>
<proteinExistence type="inferred from homology"/>
<dbReference type="Proteomes" id="UP000053257">
    <property type="component" value="Unassembled WGS sequence"/>
</dbReference>
<organism evidence="2 3">
    <name type="scientific">Phlebiopsis gigantea (strain 11061_1 CR5-6)</name>
    <name type="common">White-rot fungus</name>
    <name type="synonym">Peniophora gigantea</name>
    <dbReference type="NCBI Taxonomy" id="745531"/>
    <lineage>
        <taxon>Eukaryota</taxon>
        <taxon>Fungi</taxon>
        <taxon>Dikarya</taxon>
        <taxon>Basidiomycota</taxon>
        <taxon>Agaricomycotina</taxon>
        <taxon>Agaricomycetes</taxon>
        <taxon>Polyporales</taxon>
        <taxon>Phanerochaetaceae</taxon>
        <taxon>Phlebiopsis</taxon>
    </lineage>
</organism>
<reference evidence="2 3" key="1">
    <citation type="journal article" date="2014" name="PLoS Genet.">
        <title>Analysis of the Phlebiopsis gigantea genome, transcriptome and secretome provides insight into its pioneer colonization strategies of wood.</title>
        <authorList>
            <person name="Hori C."/>
            <person name="Ishida T."/>
            <person name="Igarashi K."/>
            <person name="Samejima M."/>
            <person name="Suzuki H."/>
            <person name="Master E."/>
            <person name="Ferreira P."/>
            <person name="Ruiz-Duenas F.J."/>
            <person name="Held B."/>
            <person name="Canessa P."/>
            <person name="Larrondo L.F."/>
            <person name="Schmoll M."/>
            <person name="Druzhinina I.S."/>
            <person name="Kubicek C.P."/>
            <person name="Gaskell J.A."/>
            <person name="Kersten P."/>
            <person name="St John F."/>
            <person name="Glasner J."/>
            <person name="Sabat G."/>
            <person name="Splinter BonDurant S."/>
            <person name="Syed K."/>
            <person name="Yadav J."/>
            <person name="Mgbeahuruike A.C."/>
            <person name="Kovalchuk A."/>
            <person name="Asiegbu F.O."/>
            <person name="Lackner G."/>
            <person name="Hoffmeister D."/>
            <person name="Rencoret J."/>
            <person name="Gutierrez A."/>
            <person name="Sun H."/>
            <person name="Lindquist E."/>
            <person name="Barry K."/>
            <person name="Riley R."/>
            <person name="Grigoriev I.V."/>
            <person name="Henrissat B."/>
            <person name="Kues U."/>
            <person name="Berka R.M."/>
            <person name="Martinez A.T."/>
            <person name="Covert S.F."/>
            <person name="Blanchette R.A."/>
            <person name="Cullen D."/>
        </authorList>
    </citation>
    <scope>NUCLEOTIDE SEQUENCE [LARGE SCALE GENOMIC DNA]</scope>
    <source>
        <strain evidence="2 3">11061_1 CR5-6</strain>
    </source>
</reference>
<evidence type="ECO:0000313" key="3">
    <source>
        <dbReference type="Proteomes" id="UP000053257"/>
    </source>
</evidence>
<dbReference type="InterPro" id="IPR011989">
    <property type="entry name" value="ARM-like"/>
</dbReference>
<dbReference type="SUPFAM" id="SSF48371">
    <property type="entry name" value="ARM repeat"/>
    <property type="match status" value="1"/>
</dbReference>
<evidence type="ECO:0008006" key="4">
    <source>
        <dbReference type="Google" id="ProtNLM"/>
    </source>
</evidence>
<dbReference type="InterPro" id="IPR016024">
    <property type="entry name" value="ARM-type_fold"/>
</dbReference>
<keyword evidence="3" id="KW-1185">Reference proteome</keyword>
<comment type="similarity">
    <text evidence="1">Belongs to the Mo25 family.</text>
</comment>
<evidence type="ECO:0000256" key="1">
    <source>
        <dbReference type="ARBA" id="ARBA00011012"/>
    </source>
</evidence>
<dbReference type="HOGENOM" id="CLU_035755_0_0_1"/>
<dbReference type="InterPro" id="IPR013878">
    <property type="entry name" value="Mo25"/>
</dbReference>
<sequence>MNFFKTKPRTPPDLVKGLRDALPRLENTVPGSEQRRKANEDVAKNLQQMKSMLNGDGEPTPELIAQLSQEAYSTDLMHHFLLNLHRLDFESRKDVVQIFNSLLRRQIGSRFPTVEYLNGKPDILFTAFKGYENEDIALNTGMILKEMLRHESLAKLLLHSEQFYMYPHYIETTTFGISCDAYNNLKETLTRHKPMVADYLDKNYDRFFASYTQLIMSSNYVTKRQSLKLLGEILLDRANFSVMTRYIANEGNLKMMMNLLRDKSKNIQFEAFHVFKVFVANPKKPPQIETILRRNKEKLLAFLQNFHNDKEDEQFTDEKQFLIAQIQQLK</sequence>
<dbReference type="PANTHER" id="PTHR10182:SF3">
    <property type="entry name" value="PROTEIN MO25"/>
    <property type="match status" value="1"/>
</dbReference>
<accession>A0A0C3S292</accession>
<dbReference type="Gene3D" id="1.25.10.10">
    <property type="entry name" value="Leucine-rich Repeat Variant"/>
    <property type="match status" value="1"/>
</dbReference>
<protein>
    <recommendedName>
        <fullName evidence="4">Mo25-like protein</fullName>
    </recommendedName>
</protein>
<dbReference type="PANTHER" id="PTHR10182">
    <property type="entry name" value="CALCIUM-BINDING PROTEIN 39-RELATED"/>
    <property type="match status" value="1"/>
</dbReference>
<dbReference type="OrthoDB" id="609103at2759"/>
<gene>
    <name evidence="2" type="ORF">PHLGIDRAFT_18646</name>
</gene>
<dbReference type="STRING" id="745531.A0A0C3S292"/>
<name>A0A0C3S292_PHLG1</name>
<dbReference type="Pfam" id="PF08569">
    <property type="entry name" value="Mo25"/>
    <property type="match status" value="1"/>
</dbReference>
<dbReference type="GO" id="GO:0043539">
    <property type="term" value="F:protein serine/threonine kinase activator activity"/>
    <property type="evidence" value="ECO:0007669"/>
    <property type="project" value="TreeGrafter"/>
</dbReference>
<dbReference type="GO" id="GO:0035556">
    <property type="term" value="P:intracellular signal transduction"/>
    <property type="evidence" value="ECO:0007669"/>
    <property type="project" value="TreeGrafter"/>
</dbReference>